<feature type="domain" description="EamA" evidence="2">
    <location>
        <begin position="12"/>
        <end position="148"/>
    </location>
</feature>
<feature type="transmembrane region" description="Helical" evidence="1">
    <location>
        <begin position="188"/>
        <end position="207"/>
    </location>
</feature>
<keyword evidence="1" id="KW-0812">Transmembrane</keyword>
<feature type="transmembrane region" description="Helical" evidence="1">
    <location>
        <begin position="273"/>
        <end position="291"/>
    </location>
</feature>
<feature type="domain" description="EamA" evidence="2">
    <location>
        <begin position="157"/>
        <end position="290"/>
    </location>
</feature>
<feature type="transmembrane region" description="Helical" evidence="1">
    <location>
        <begin position="133"/>
        <end position="153"/>
    </location>
</feature>
<feature type="transmembrane region" description="Helical" evidence="1">
    <location>
        <begin position="12"/>
        <end position="35"/>
    </location>
</feature>
<organism evidence="3 4">
    <name type="scientific">Acetomicrobium flavidum</name>
    <dbReference type="NCBI Taxonomy" id="49896"/>
    <lineage>
        <taxon>Bacteria</taxon>
        <taxon>Thermotogati</taxon>
        <taxon>Synergistota</taxon>
        <taxon>Synergistia</taxon>
        <taxon>Synergistales</taxon>
        <taxon>Acetomicrobiaceae</taxon>
        <taxon>Acetomicrobium</taxon>
    </lineage>
</organism>
<feature type="transmembrane region" description="Helical" evidence="1">
    <location>
        <begin position="219"/>
        <end position="241"/>
    </location>
</feature>
<dbReference type="PANTHER" id="PTHR22911">
    <property type="entry name" value="ACYL-MALONYL CONDENSING ENZYME-RELATED"/>
    <property type="match status" value="1"/>
</dbReference>
<keyword evidence="1" id="KW-1133">Transmembrane helix</keyword>
<name>A0ABY1JAC6_9BACT</name>
<gene>
    <name evidence="3" type="ORF">SAMN05444368_0021</name>
</gene>
<feature type="transmembrane region" description="Helical" evidence="1">
    <location>
        <begin position="248"/>
        <end position="267"/>
    </location>
</feature>
<protein>
    <submittedName>
        <fullName evidence="3">Threonine/homoserine efflux transporter RhtA</fullName>
    </submittedName>
</protein>
<accession>A0ABY1JAC6</accession>
<evidence type="ECO:0000313" key="3">
    <source>
        <dbReference type="EMBL" id="SIN61829.1"/>
    </source>
</evidence>
<reference evidence="3 4" key="1">
    <citation type="submission" date="2016-11" db="EMBL/GenBank/DDBJ databases">
        <authorList>
            <person name="Varghese N."/>
            <person name="Submissions S."/>
        </authorList>
    </citation>
    <scope>NUCLEOTIDE SEQUENCE [LARGE SCALE GENOMIC DNA]</scope>
    <source>
        <strain evidence="3 4">DSM 20664</strain>
    </source>
</reference>
<dbReference type="InterPro" id="IPR000620">
    <property type="entry name" value="EamA_dom"/>
</dbReference>
<dbReference type="InterPro" id="IPR037185">
    <property type="entry name" value="EmrE-like"/>
</dbReference>
<feature type="transmembrane region" description="Helical" evidence="1">
    <location>
        <begin position="75"/>
        <end position="95"/>
    </location>
</feature>
<evidence type="ECO:0000256" key="1">
    <source>
        <dbReference type="SAM" id="Phobius"/>
    </source>
</evidence>
<feature type="transmembrane region" description="Helical" evidence="1">
    <location>
        <begin position="41"/>
        <end position="63"/>
    </location>
</feature>
<dbReference type="SUPFAM" id="SSF103481">
    <property type="entry name" value="Multidrug resistance efflux transporter EmrE"/>
    <property type="match status" value="2"/>
</dbReference>
<dbReference type="Proteomes" id="UP000185093">
    <property type="component" value="Unassembled WGS sequence"/>
</dbReference>
<feature type="transmembrane region" description="Helical" evidence="1">
    <location>
        <begin position="159"/>
        <end position="176"/>
    </location>
</feature>
<evidence type="ECO:0000259" key="2">
    <source>
        <dbReference type="Pfam" id="PF00892"/>
    </source>
</evidence>
<keyword evidence="1" id="KW-0472">Membrane</keyword>
<comment type="caution">
    <text evidence="3">The sequence shown here is derived from an EMBL/GenBank/DDBJ whole genome shotgun (WGS) entry which is preliminary data.</text>
</comment>
<dbReference type="EMBL" id="FSQZ01000001">
    <property type="protein sequence ID" value="SIN61829.1"/>
    <property type="molecule type" value="Genomic_DNA"/>
</dbReference>
<dbReference type="Pfam" id="PF00892">
    <property type="entry name" value="EamA"/>
    <property type="match status" value="2"/>
</dbReference>
<keyword evidence="4" id="KW-1185">Reference proteome</keyword>
<dbReference type="RefSeq" id="WP_074198897.1">
    <property type="nucleotide sequence ID" value="NZ_FSQZ01000001.1"/>
</dbReference>
<feature type="transmembrane region" description="Helical" evidence="1">
    <location>
        <begin position="101"/>
        <end position="121"/>
    </location>
</feature>
<sequence length="297" mass="32004">MKDVAGHYKGYKGAAFVLLSAFLFGLIPILALFVYKSRVSVMSLHFVRFTIASVALCFLLYMQRGKAALQVGKRNLLKLFVLGGIMFTLTSFGYFSSIKYIPASVAALIFYSYPALVSVGSSFVNKERLSRPIILSIIISFLGLVFLSGKTAISVSMKGVLLAGLAALSYTSYILYGNFIIRDIPYQVTVAYVCLFSAVSFLILGIGTHNLTLPGACSAWMLLCVIAFVSLFGFLSFFLGVMLTSPSIAAILSMAEPLVTVILSLLIFKESLSVAQCFGGLLVLIGSFLALKASASR</sequence>
<proteinExistence type="predicted"/>
<evidence type="ECO:0000313" key="4">
    <source>
        <dbReference type="Proteomes" id="UP000185093"/>
    </source>
</evidence>